<organism evidence="2 3">
    <name type="scientific">Daphnia magna</name>
    <dbReference type="NCBI Taxonomy" id="35525"/>
    <lineage>
        <taxon>Eukaryota</taxon>
        <taxon>Metazoa</taxon>
        <taxon>Ecdysozoa</taxon>
        <taxon>Arthropoda</taxon>
        <taxon>Crustacea</taxon>
        <taxon>Branchiopoda</taxon>
        <taxon>Diplostraca</taxon>
        <taxon>Cladocera</taxon>
        <taxon>Anomopoda</taxon>
        <taxon>Daphniidae</taxon>
        <taxon>Daphnia</taxon>
    </lineage>
</organism>
<evidence type="ECO:0000313" key="3">
    <source>
        <dbReference type="Proteomes" id="UP001234178"/>
    </source>
</evidence>
<dbReference type="Proteomes" id="UP001234178">
    <property type="component" value="Unassembled WGS sequence"/>
</dbReference>
<proteinExistence type="predicted"/>
<protein>
    <submittedName>
        <fullName evidence="2">Uncharacterized protein</fullName>
    </submittedName>
</protein>
<comment type="caution">
    <text evidence="2">The sequence shown here is derived from an EMBL/GenBank/DDBJ whole genome shotgun (WGS) entry which is preliminary data.</text>
</comment>
<gene>
    <name evidence="2" type="ORF">OUZ56_009616</name>
</gene>
<dbReference type="EMBL" id="JAOYFB010000037">
    <property type="protein sequence ID" value="KAK4024231.1"/>
    <property type="molecule type" value="Genomic_DNA"/>
</dbReference>
<accession>A0ABR0AGJ4</accession>
<evidence type="ECO:0000313" key="2">
    <source>
        <dbReference type="EMBL" id="KAK4024231.1"/>
    </source>
</evidence>
<keyword evidence="3" id="KW-1185">Reference proteome</keyword>
<feature type="region of interest" description="Disordered" evidence="1">
    <location>
        <begin position="41"/>
        <end position="81"/>
    </location>
</feature>
<evidence type="ECO:0000256" key="1">
    <source>
        <dbReference type="SAM" id="MobiDB-lite"/>
    </source>
</evidence>
<feature type="compositionally biased region" description="Basic and acidic residues" evidence="1">
    <location>
        <begin position="71"/>
        <end position="81"/>
    </location>
</feature>
<reference evidence="2 3" key="1">
    <citation type="journal article" date="2023" name="Nucleic Acids Res.">
        <title>The hologenome of Daphnia magna reveals possible DNA methylation and microbiome-mediated evolution of the host genome.</title>
        <authorList>
            <person name="Chaturvedi A."/>
            <person name="Li X."/>
            <person name="Dhandapani V."/>
            <person name="Marshall H."/>
            <person name="Kissane S."/>
            <person name="Cuenca-Cambronero M."/>
            <person name="Asole G."/>
            <person name="Calvet F."/>
            <person name="Ruiz-Romero M."/>
            <person name="Marangio P."/>
            <person name="Guigo R."/>
            <person name="Rago D."/>
            <person name="Mirbahai L."/>
            <person name="Eastwood N."/>
            <person name="Colbourne J.K."/>
            <person name="Zhou J."/>
            <person name="Mallon E."/>
            <person name="Orsini L."/>
        </authorList>
    </citation>
    <scope>NUCLEOTIDE SEQUENCE [LARGE SCALE GENOMIC DNA]</scope>
    <source>
        <strain evidence="2">LRV0_1</strain>
    </source>
</reference>
<sequence>MFSMENVSEHLLYRKKQIAHEFGEEGDDEDDDRFVFRNQLAILESEPEPRNGALTAETSHSDASRYQASDAGHHDEPNRRH</sequence>
<name>A0ABR0AGJ4_9CRUS</name>